<dbReference type="InterPro" id="IPR016032">
    <property type="entry name" value="Sig_transdc_resp-reg_C-effctor"/>
</dbReference>
<dbReference type="InterPro" id="IPR039420">
    <property type="entry name" value="WalR-like"/>
</dbReference>
<dbReference type="SMART" id="SM00421">
    <property type="entry name" value="HTH_LUXR"/>
    <property type="match status" value="1"/>
</dbReference>
<keyword evidence="4" id="KW-1185">Reference proteome</keyword>
<proteinExistence type="predicted"/>
<dbReference type="GO" id="GO:0003677">
    <property type="term" value="F:DNA binding"/>
    <property type="evidence" value="ECO:0007669"/>
    <property type="project" value="UniProtKB-KW"/>
</dbReference>
<evidence type="ECO:0000259" key="2">
    <source>
        <dbReference type="PROSITE" id="PS50043"/>
    </source>
</evidence>
<dbReference type="InterPro" id="IPR000792">
    <property type="entry name" value="Tscrpt_reg_LuxR_C"/>
</dbReference>
<dbReference type="PANTHER" id="PTHR43214">
    <property type="entry name" value="TWO-COMPONENT RESPONSE REGULATOR"/>
    <property type="match status" value="1"/>
</dbReference>
<dbReference type="InterPro" id="IPR036388">
    <property type="entry name" value="WH-like_DNA-bd_sf"/>
</dbReference>
<dbReference type="SUPFAM" id="SSF46894">
    <property type="entry name" value="C-terminal effector domain of the bipartite response regulators"/>
    <property type="match status" value="1"/>
</dbReference>
<dbReference type="PROSITE" id="PS50043">
    <property type="entry name" value="HTH_LUXR_2"/>
    <property type="match status" value="1"/>
</dbReference>
<dbReference type="PRINTS" id="PR00038">
    <property type="entry name" value="HTHLUXR"/>
</dbReference>
<protein>
    <submittedName>
        <fullName evidence="3">DNA-binding CsgD family transcriptional regulator</fullName>
    </submittedName>
</protein>
<dbReference type="EMBL" id="JACHJS010000001">
    <property type="protein sequence ID" value="MBB4968062.1"/>
    <property type="molecule type" value="Genomic_DNA"/>
</dbReference>
<reference evidence="3 4" key="1">
    <citation type="submission" date="2020-08" db="EMBL/GenBank/DDBJ databases">
        <title>Sequencing the genomes of 1000 actinobacteria strains.</title>
        <authorList>
            <person name="Klenk H.-P."/>
        </authorList>
    </citation>
    <scope>NUCLEOTIDE SEQUENCE [LARGE SCALE GENOMIC DNA]</scope>
    <source>
        <strain evidence="3 4">DSM 45084</strain>
    </source>
</reference>
<dbReference type="InterPro" id="IPR011990">
    <property type="entry name" value="TPR-like_helical_dom_sf"/>
</dbReference>
<dbReference type="AlphaFoldDB" id="A0A7W7T7K9"/>
<keyword evidence="1 3" id="KW-0238">DNA-binding</keyword>
<dbReference type="Gene3D" id="1.10.10.10">
    <property type="entry name" value="Winged helix-like DNA-binding domain superfamily/Winged helix DNA-binding domain"/>
    <property type="match status" value="1"/>
</dbReference>
<dbReference type="GO" id="GO:0006355">
    <property type="term" value="P:regulation of DNA-templated transcription"/>
    <property type="evidence" value="ECO:0007669"/>
    <property type="project" value="InterPro"/>
</dbReference>
<evidence type="ECO:0000313" key="3">
    <source>
        <dbReference type="EMBL" id="MBB4968062.1"/>
    </source>
</evidence>
<dbReference type="Proteomes" id="UP000542674">
    <property type="component" value="Unassembled WGS sequence"/>
</dbReference>
<dbReference type="SUPFAM" id="SSF48452">
    <property type="entry name" value="TPR-like"/>
    <property type="match status" value="2"/>
</dbReference>
<comment type="caution">
    <text evidence="3">The sequence shown here is derived from an EMBL/GenBank/DDBJ whole genome shotgun (WGS) entry which is preliminary data.</text>
</comment>
<feature type="domain" description="HTH luxR-type" evidence="2">
    <location>
        <begin position="368"/>
        <end position="433"/>
    </location>
</feature>
<dbReference type="RefSeq" id="WP_184673265.1">
    <property type="nucleotide sequence ID" value="NZ_BAABAI010000041.1"/>
</dbReference>
<gene>
    <name evidence="3" type="ORF">F4559_005421</name>
</gene>
<evidence type="ECO:0000313" key="4">
    <source>
        <dbReference type="Proteomes" id="UP000542674"/>
    </source>
</evidence>
<accession>A0A7W7T7K9</accession>
<sequence length="437" mass="48956">MTVQRTAEPRVAAVSNLRDARLALDEGRLGDALEYAEKAVSAFSWLDDAEGVAHGLLVQSVALGKRGLLPGALDTIDRIQVIAAANRHLGLEAWCTYSRAVVELRLDSRERSMHSLARALGLAELTGDPELLGAILYEQARVMRDQYHEHCMIRGETGRCSPDGEPCQRKLRRAEALCAQVRDKWKQLDEPVRLARLNLLLAHVRLDLGEIDRAQRSCQRVDRLLAGVHRPVLHAELLIARARISGARDRVAEQIGQLTRAAELAMTYLAREVAVRAHGDLSLAHERAGNLEPALRHARAQLDQYRIWELQQGRDLLRMREHDLSARLVEQLADRRFEPRREDSVARPLRTHQLRSSTTAEEINRRIARAVQAGLTRRGIEVLRRVANGMTTGAVAEELGLSPKTVQNHLQRVYATIGVRDRAGAAVWWVDLDSPLD</sequence>
<evidence type="ECO:0000256" key="1">
    <source>
        <dbReference type="ARBA" id="ARBA00023125"/>
    </source>
</evidence>
<dbReference type="CDD" id="cd06170">
    <property type="entry name" value="LuxR_C_like"/>
    <property type="match status" value="1"/>
</dbReference>
<dbReference type="Gene3D" id="1.25.40.10">
    <property type="entry name" value="Tetratricopeptide repeat domain"/>
    <property type="match status" value="1"/>
</dbReference>
<name>A0A7W7T7K9_9PSEU</name>
<organism evidence="3 4">
    <name type="scientific">Saccharothrix violaceirubra</name>
    <dbReference type="NCBI Taxonomy" id="413306"/>
    <lineage>
        <taxon>Bacteria</taxon>
        <taxon>Bacillati</taxon>
        <taxon>Actinomycetota</taxon>
        <taxon>Actinomycetes</taxon>
        <taxon>Pseudonocardiales</taxon>
        <taxon>Pseudonocardiaceae</taxon>
        <taxon>Saccharothrix</taxon>
    </lineage>
</organism>
<dbReference type="Pfam" id="PF00196">
    <property type="entry name" value="GerE"/>
    <property type="match status" value="1"/>
</dbReference>